<keyword evidence="4" id="KW-1185">Reference proteome</keyword>
<keyword evidence="1" id="KW-1133">Transmembrane helix</keyword>
<reference evidence="3 4" key="1">
    <citation type="journal article" date="2015" name="Genome Announc.">
        <title>Expanding the biotechnology potential of lactobacilli through comparative genomics of 213 strains and associated genera.</title>
        <authorList>
            <person name="Sun Z."/>
            <person name="Harris H.M."/>
            <person name="McCann A."/>
            <person name="Guo C."/>
            <person name="Argimon S."/>
            <person name="Zhang W."/>
            <person name="Yang X."/>
            <person name="Jeffery I.B."/>
            <person name="Cooney J.C."/>
            <person name="Kagawa T.F."/>
            <person name="Liu W."/>
            <person name="Song Y."/>
            <person name="Salvetti E."/>
            <person name="Wrobel A."/>
            <person name="Rasinkangas P."/>
            <person name="Parkhill J."/>
            <person name="Rea M.C."/>
            <person name="O'Sullivan O."/>
            <person name="Ritari J."/>
            <person name="Douillard F.P."/>
            <person name="Paul Ross R."/>
            <person name="Yang R."/>
            <person name="Briner A.E."/>
            <person name="Felis G.E."/>
            <person name="de Vos W.M."/>
            <person name="Barrangou R."/>
            <person name="Klaenhammer T.R."/>
            <person name="Caufield P.W."/>
            <person name="Cui Y."/>
            <person name="Zhang H."/>
            <person name="O'Toole P.W."/>
        </authorList>
    </citation>
    <scope>NUCLEOTIDE SEQUENCE [LARGE SCALE GENOMIC DNA]</scope>
    <source>
        <strain evidence="3 4">JCM 17158</strain>
    </source>
</reference>
<dbReference type="InterPro" id="IPR029787">
    <property type="entry name" value="Nucleotide_cyclase"/>
</dbReference>
<feature type="transmembrane region" description="Helical" evidence="1">
    <location>
        <begin position="7"/>
        <end position="26"/>
    </location>
</feature>
<comment type="caution">
    <text evidence="3">The sequence shown here is derived from an EMBL/GenBank/DDBJ whole genome shotgun (WGS) entry which is preliminary data.</text>
</comment>
<dbReference type="InterPro" id="IPR050469">
    <property type="entry name" value="Diguanylate_Cyclase"/>
</dbReference>
<dbReference type="CDD" id="cd01949">
    <property type="entry name" value="GGDEF"/>
    <property type="match status" value="1"/>
</dbReference>
<name>A0A0R1JSU8_9LACO</name>
<dbReference type="SMART" id="SM00267">
    <property type="entry name" value="GGDEF"/>
    <property type="match status" value="1"/>
</dbReference>
<feature type="transmembrane region" description="Helical" evidence="1">
    <location>
        <begin position="113"/>
        <end position="130"/>
    </location>
</feature>
<dbReference type="PANTHER" id="PTHR45138:SF9">
    <property type="entry name" value="DIGUANYLATE CYCLASE DGCM-RELATED"/>
    <property type="match status" value="1"/>
</dbReference>
<feature type="domain" description="GGDEF" evidence="2">
    <location>
        <begin position="234"/>
        <end position="370"/>
    </location>
</feature>
<dbReference type="Proteomes" id="UP000051804">
    <property type="component" value="Unassembled WGS sequence"/>
</dbReference>
<dbReference type="InterPro" id="IPR043128">
    <property type="entry name" value="Rev_trsase/Diguanyl_cyclase"/>
</dbReference>
<organism evidence="3 4">
    <name type="scientific">Lacticaseibacillus nasuensis JCM 17158</name>
    <dbReference type="NCBI Taxonomy" id="1291734"/>
    <lineage>
        <taxon>Bacteria</taxon>
        <taxon>Bacillati</taxon>
        <taxon>Bacillota</taxon>
        <taxon>Bacilli</taxon>
        <taxon>Lactobacillales</taxon>
        <taxon>Lactobacillaceae</taxon>
        <taxon>Lacticaseibacillus</taxon>
    </lineage>
</organism>
<accession>A0A0R1JSU8</accession>
<dbReference type="AlphaFoldDB" id="A0A0R1JSU8"/>
<dbReference type="NCBIfam" id="TIGR00254">
    <property type="entry name" value="GGDEF"/>
    <property type="match status" value="1"/>
</dbReference>
<protein>
    <submittedName>
        <fullName evidence="3">Signal transduction diguanylate cyclase</fullName>
    </submittedName>
</protein>
<feature type="transmembrane region" description="Helical" evidence="1">
    <location>
        <begin position="169"/>
        <end position="189"/>
    </location>
</feature>
<evidence type="ECO:0000313" key="3">
    <source>
        <dbReference type="EMBL" id="KRK74422.1"/>
    </source>
</evidence>
<dbReference type="GO" id="GO:0005886">
    <property type="term" value="C:plasma membrane"/>
    <property type="evidence" value="ECO:0007669"/>
    <property type="project" value="TreeGrafter"/>
</dbReference>
<dbReference type="EMBL" id="AZDJ01000001">
    <property type="protein sequence ID" value="KRK74422.1"/>
    <property type="molecule type" value="Genomic_DNA"/>
</dbReference>
<dbReference type="STRING" id="1291734.FD02_GL001027"/>
<evidence type="ECO:0000313" key="4">
    <source>
        <dbReference type="Proteomes" id="UP000051804"/>
    </source>
</evidence>
<dbReference type="RefSeq" id="WP_056949957.1">
    <property type="nucleotide sequence ID" value="NZ_AZDJ01000001.1"/>
</dbReference>
<dbReference type="Gene3D" id="3.30.70.270">
    <property type="match status" value="1"/>
</dbReference>
<gene>
    <name evidence="3" type="ORF">FD02_GL001027</name>
</gene>
<feature type="transmembrane region" description="Helical" evidence="1">
    <location>
        <begin position="90"/>
        <end position="107"/>
    </location>
</feature>
<dbReference type="PANTHER" id="PTHR45138">
    <property type="entry name" value="REGULATORY COMPONENTS OF SENSORY TRANSDUCTION SYSTEM"/>
    <property type="match status" value="1"/>
</dbReference>
<dbReference type="Pfam" id="PF00990">
    <property type="entry name" value="GGDEF"/>
    <property type="match status" value="1"/>
</dbReference>
<proteinExistence type="predicted"/>
<dbReference type="GO" id="GO:0043709">
    <property type="term" value="P:cell adhesion involved in single-species biofilm formation"/>
    <property type="evidence" value="ECO:0007669"/>
    <property type="project" value="TreeGrafter"/>
</dbReference>
<dbReference type="GO" id="GO:0052621">
    <property type="term" value="F:diguanylate cyclase activity"/>
    <property type="evidence" value="ECO:0007669"/>
    <property type="project" value="TreeGrafter"/>
</dbReference>
<dbReference type="OrthoDB" id="9759607at2"/>
<dbReference type="PROSITE" id="PS50887">
    <property type="entry name" value="GGDEF"/>
    <property type="match status" value="1"/>
</dbReference>
<feature type="transmembrane region" description="Helical" evidence="1">
    <location>
        <begin position="142"/>
        <end position="163"/>
    </location>
</feature>
<dbReference type="GO" id="GO:1902201">
    <property type="term" value="P:negative regulation of bacterial-type flagellum-dependent cell motility"/>
    <property type="evidence" value="ECO:0007669"/>
    <property type="project" value="TreeGrafter"/>
</dbReference>
<dbReference type="InterPro" id="IPR000160">
    <property type="entry name" value="GGDEF_dom"/>
</dbReference>
<dbReference type="PATRIC" id="fig|1291734.4.peg.1053"/>
<evidence type="ECO:0000256" key="1">
    <source>
        <dbReference type="SAM" id="Phobius"/>
    </source>
</evidence>
<keyword evidence="1" id="KW-0472">Membrane</keyword>
<keyword evidence="1" id="KW-0812">Transmembrane</keyword>
<evidence type="ECO:0000259" key="2">
    <source>
        <dbReference type="PROSITE" id="PS50887"/>
    </source>
</evidence>
<feature type="transmembrane region" description="Helical" evidence="1">
    <location>
        <begin position="38"/>
        <end position="58"/>
    </location>
</feature>
<sequence length="370" mass="41834">MGLFWNTLFWAFFFMMGFVATVELIADVGPQLVKRYTGATVRAVWLVVVYAGGLMVMIRMLRLFGSTYTWTANALRNAMMIYLAVKLKDCRAYAAFLLVTFISYWPFWNWNAWATAGFAATLLVAVVVNRHQSWWTGHPWRLHAVSFSMTVLFWLFDMASYAYPASETGLVIGCGYLVLLAAHGYDNLLAYRRRRLRDLVYDTQHDVLTHAFSRTKFNADLARWLPLRVSGQAPAIHLVMVDLDHFKSVNDTYGHLAGDTVLQQFTALWQNYLETVAFPCDFYRTGGEEFSLIVAGGARSHQVEALVAAFMSQLRQYEFDSDGQTIVIAMSAGITSVRCNDKTIDDVIARADAQLYAAKRAGRDRLHSDG</sequence>
<dbReference type="SUPFAM" id="SSF55073">
    <property type="entry name" value="Nucleotide cyclase"/>
    <property type="match status" value="1"/>
</dbReference>